<proteinExistence type="predicted"/>
<reference evidence="1 2" key="1">
    <citation type="submission" date="2019-11" db="EMBL/GenBank/DDBJ databases">
        <title>Novel species isolated from a subtropical stream in China.</title>
        <authorList>
            <person name="Lu H."/>
        </authorList>
    </citation>
    <scope>NUCLEOTIDE SEQUENCE [LARGE SCALE GENOMIC DNA]</scope>
    <source>
        <strain evidence="1 2">FT25W</strain>
    </source>
</reference>
<gene>
    <name evidence="1" type="ORF">GJ697_15780</name>
</gene>
<keyword evidence="2" id="KW-1185">Reference proteome</keyword>
<evidence type="ECO:0000313" key="1">
    <source>
        <dbReference type="EMBL" id="MRX09302.1"/>
    </source>
</evidence>
<dbReference type="EMBL" id="WKJM01000012">
    <property type="protein sequence ID" value="MRX09302.1"/>
    <property type="molecule type" value="Genomic_DNA"/>
</dbReference>
<accession>A0A6L5QJ36</accession>
<protein>
    <submittedName>
        <fullName evidence="1">Uncharacterized protein</fullName>
    </submittedName>
</protein>
<evidence type="ECO:0000313" key="2">
    <source>
        <dbReference type="Proteomes" id="UP000481037"/>
    </source>
</evidence>
<dbReference type="AlphaFoldDB" id="A0A6L5QJ36"/>
<organism evidence="1 2">
    <name type="scientific">Duganella alba</name>
    <dbReference type="NCBI Taxonomy" id="2666081"/>
    <lineage>
        <taxon>Bacteria</taxon>
        <taxon>Pseudomonadati</taxon>
        <taxon>Pseudomonadota</taxon>
        <taxon>Betaproteobacteria</taxon>
        <taxon>Burkholderiales</taxon>
        <taxon>Oxalobacteraceae</taxon>
        <taxon>Telluria group</taxon>
        <taxon>Duganella</taxon>
    </lineage>
</organism>
<name>A0A6L5QJ36_9BURK</name>
<sequence>MKFKNFTSAEIRQICRQTDEDMRNERAGKPQRQRFFDDWPSAQFTDKEITAALESAWNETFKLK</sequence>
<dbReference type="Proteomes" id="UP000481037">
    <property type="component" value="Unassembled WGS sequence"/>
</dbReference>
<dbReference type="RefSeq" id="WP_154365406.1">
    <property type="nucleotide sequence ID" value="NZ_WKJM01000012.1"/>
</dbReference>
<comment type="caution">
    <text evidence="1">The sequence shown here is derived from an EMBL/GenBank/DDBJ whole genome shotgun (WGS) entry which is preliminary data.</text>
</comment>